<dbReference type="RefSeq" id="YP_006234362.1">
    <property type="nucleotide sequence ID" value="NC_017755.1"/>
</dbReference>
<geneLocation type="mitochondrion" evidence="1"/>
<dbReference type="EMBL" id="JQ002659">
    <property type="protein sequence ID" value="AEV55801.1"/>
    <property type="molecule type" value="Genomic_DNA"/>
</dbReference>
<dbReference type="AlphaFoldDB" id="H9M894"/>
<gene>
    <name evidence="1" type="primary">ORF109_7</name>
    <name evidence="1" type="ORF">HusqMp122</name>
</gene>
<evidence type="ECO:0000313" key="1">
    <source>
        <dbReference type="EMBL" id="AEV55801.1"/>
    </source>
</evidence>
<sequence length="109" mass="12578">MRIVSSNLISTARPLYPAYESWCRRNGYRPISRGLQRTWSVERVFFLPFRFEIAPSSRCLYKRYQAKRDKFSSPALVSGPHLYDISGLVYKSTGVNALLVLINQTRCPS</sequence>
<name>H9M894_PHLSQ</name>
<keyword evidence="1" id="KW-0496">Mitochondrion</keyword>
<organism evidence="1">
    <name type="scientific">Phlegmariurus squarrosus</name>
    <name type="common">Rock tassel fern</name>
    <name type="synonym">Lycopodium squarrosum</name>
    <dbReference type="NCBI Taxonomy" id="73615"/>
    <lineage>
        <taxon>Eukaryota</taxon>
        <taxon>Viridiplantae</taxon>
        <taxon>Streptophyta</taxon>
        <taxon>Embryophyta</taxon>
        <taxon>Tracheophyta</taxon>
        <taxon>Lycopodiopsida</taxon>
        <taxon>Lycopodiales</taxon>
        <taxon>Lycopodiaceae</taxon>
        <taxon>Huperzioideae</taxon>
        <taxon>Phlegmariurus</taxon>
    </lineage>
</organism>
<dbReference type="GeneID" id="12354426"/>
<proteinExistence type="predicted"/>
<protein>
    <submittedName>
        <fullName evidence="1">Uncharacterized protein</fullName>
    </submittedName>
</protein>
<accession>H9M894</accession>
<reference evidence="1" key="1">
    <citation type="journal article" date="2012" name="PLoS ONE">
        <title>The Mitochondrial Genome of the Lycophyte Huperzia squarrosa: The Most Archaic Form in Vascular Plants.</title>
        <authorList>
            <person name="Liu Y."/>
            <person name="Wang B."/>
            <person name="Cui P."/>
            <person name="Li L."/>
            <person name="Xue J.Y."/>
            <person name="Yu J."/>
            <person name="Qiu Y.L."/>
        </authorList>
    </citation>
    <scope>NUCLEOTIDE SEQUENCE</scope>
</reference>